<dbReference type="PANTHER" id="PTHR47180">
    <property type="entry name" value="ADP-RIBOSYLATION FACTOR-BINDING PROTEIN GGA1-RELATED"/>
    <property type="match status" value="1"/>
</dbReference>
<dbReference type="SUPFAM" id="SSF89009">
    <property type="entry name" value="GAT-like domain"/>
    <property type="match status" value="1"/>
</dbReference>
<dbReference type="GO" id="GO:0005829">
    <property type="term" value="C:cytosol"/>
    <property type="evidence" value="ECO:0007669"/>
    <property type="project" value="GOC"/>
</dbReference>
<feature type="domain" description="GAT" evidence="8">
    <location>
        <begin position="184"/>
        <end position="314"/>
    </location>
</feature>
<protein>
    <recommendedName>
        <fullName evidence="11">VHS domain-containing protein</fullName>
    </recommendedName>
</protein>
<dbReference type="FunFam" id="1.25.40.90:FF:000008">
    <property type="entry name" value="VHS domain protein"/>
    <property type="match status" value="1"/>
</dbReference>
<dbReference type="Gene3D" id="1.25.40.90">
    <property type="match status" value="1"/>
</dbReference>
<dbReference type="InterPro" id="IPR002014">
    <property type="entry name" value="VHS_dom"/>
</dbReference>
<evidence type="ECO:0000256" key="3">
    <source>
        <dbReference type="ARBA" id="ARBA00022927"/>
    </source>
</evidence>
<comment type="subcellular location">
    <subcellularLocation>
        <location evidence="1">Golgi apparatus</location>
        <location evidence="1">trans-Golgi network</location>
    </subcellularLocation>
</comment>
<keyword evidence="10" id="KW-1185">Reference proteome</keyword>
<dbReference type="Proteomes" id="UP000054477">
    <property type="component" value="Unassembled WGS sequence"/>
</dbReference>
<feature type="domain" description="VHS" evidence="7">
    <location>
        <begin position="23"/>
        <end position="159"/>
    </location>
</feature>
<reference evidence="10" key="2">
    <citation type="submission" date="2015-01" db="EMBL/GenBank/DDBJ databases">
        <title>Evolutionary Origins and Diversification of the Mycorrhizal Mutualists.</title>
        <authorList>
            <consortium name="DOE Joint Genome Institute"/>
            <consortium name="Mycorrhizal Genomics Consortium"/>
            <person name="Kohler A."/>
            <person name="Kuo A."/>
            <person name="Nagy L.G."/>
            <person name="Floudas D."/>
            <person name="Copeland A."/>
            <person name="Barry K.W."/>
            <person name="Cichocki N."/>
            <person name="Veneault-Fourrey C."/>
            <person name="LaButti K."/>
            <person name="Lindquist E.A."/>
            <person name="Lipzen A."/>
            <person name="Lundell T."/>
            <person name="Morin E."/>
            <person name="Murat C."/>
            <person name="Riley R."/>
            <person name="Ohm R."/>
            <person name="Sun H."/>
            <person name="Tunlid A."/>
            <person name="Henrissat B."/>
            <person name="Grigoriev I.V."/>
            <person name="Hibbett D.S."/>
            <person name="Martin F."/>
        </authorList>
    </citation>
    <scope>NUCLEOTIDE SEQUENCE [LARGE SCALE GENOMIC DNA]</scope>
    <source>
        <strain evidence="10">LaAM-08-1</strain>
    </source>
</reference>
<dbReference type="PANTHER" id="PTHR47180:SF1">
    <property type="entry name" value="ADP-RIBOSYLATION FACTOR-BINDING PROTEIN GGA1-RELATED"/>
    <property type="match status" value="1"/>
</dbReference>
<dbReference type="GO" id="GO:0043328">
    <property type="term" value="P:protein transport to vacuole involved in ubiquitin-dependent protein catabolic process via the multivesicular body sorting pathway"/>
    <property type="evidence" value="ECO:0007669"/>
    <property type="project" value="TreeGrafter"/>
</dbReference>
<keyword evidence="4" id="KW-0333">Golgi apparatus</keyword>
<dbReference type="SUPFAM" id="SSF48464">
    <property type="entry name" value="ENTH/VHS domain"/>
    <property type="match status" value="1"/>
</dbReference>
<evidence type="ECO:0000313" key="10">
    <source>
        <dbReference type="Proteomes" id="UP000054477"/>
    </source>
</evidence>
<evidence type="ECO:0008006" key="11">
    <source>
        <dbReference type="Google" id="ProtNLM"/>
    </source>
</evidence>
<comment type="function">
    <text evidence="5">May play a role in the regulation of membrane traffic through the trans-Golgi network.</text>
</comment>
<dbReference type="GO" id="GO:0006896">
    <property type="term" value="P:Golgi to vacuole transport"/>
    <property type="evidence" value="ECO:0007669"/>
    <property type="project" value="TreeGrafter"/>
</dbReference>
<evidence type="ECO:0000256" key="2">
    <source>
        <dbReference type="ARBA" id="ARBA00022448"/>
    </source>
</evidence>
<dbReference type="OrthoDB" id="2018246at2759"/>
<dbReference type="CDD" id="cd16998">
    <property type="entry name" value="VHS_GGA_fungi"/>
    <property type="match status" value="1"/>
</dbReference>
<evidence type="ECO:0000256" key="1">
    <source>
        <dbReference type="ARBA" id="ARBA00004601"/>
    </source>
</evidence>
<reference evidence="9 10" key="1">
    <citation type="submission" date="2014-04" db="EMBL/GenBank/DDBJ databases">
        <authorList>
            <consortium name="DOE Joint Genome Institute"/>
            <person name="Kuo A."/>
            <person name="Kohler A."/>
            <person name="Nagy L.G."/>
            <person name="Floudas D."/>
            <person name="Copeland A."/>
            <person name="Barry K.W."/>
            <person name="Cichocki N."/>
            <person name="Veneault-Fourrey C."/>
            <person name="LaButti K."/>
            <person name="Lindquist E.A."/>
            <person name="Lipzen A."/>
            <person name="Lundell T."/>
            <person name="Morin E."/>
            <person name="Murat C."/>
            <person name="Sun H."/>
            <person name="Tunlid A."/>
            <person name="Henrissat B."/>
            <person name="Grigoriev I.V."/>
            <person name="Hibbett D.S."/>
            <person name="Martin F."/>
            <person name="Nordberg H.P."/>
            <person name="Cantor M.N."/>
            <person name="Hua S.X."/>
        </authorList>
    </citation>
    <scope>NUCLEOTIDE SEQUENCE [LARGE SCALE GENOMIC DNA]</scope>
    <source>
        <strain evidence="9 10">LaAM-08-1</strain>
    </source>
</reference>
<dbReference type="InterPro" id="IPR004152">
    <property type="entry name" value="GAT_dom"/>
</dbReference>
<proteinExistence type="predicted"/>
<dbReference type="InterPro" id="IPR052653">
    <property type="entry name" value="ARF-binding"/>
</dbReference>
<dbReference type="Pfam" id="PF03127">
    <property type="entry name" value="GAT"/>
    <property type="match status" value="1"/>
</dbReference>
<evidence type="ECO:0000259" key="8">
    <source>
        <dbReference type="PROSITE" id="PS50909"/>
    </source>
</evidence>
<feature type="compositionally biased region" description="Low complexity" evidence="6">
    <location>
        <begin position="515"/>
        <end position="530"/>
    </location>
</feature>
<sequence>MLQSPTGVNWTKVSPIEVLITRACEPSWHEPNYALHLEVAEFINTKKANNPRDAAMNIARLANHRNPHIAILALALLDTLVQSCGYPFHLQISTKEFLNELVRRFPERPPPFPGPVMSRILELINTWKEGICAESRWKEDLGNIRDMHRLLTFKGYRFRDLQRQPSLASASNLKSAEELEEEDRAAQSAKLQELIRRGTPRDLAAAQELMKSLAGANPDAKPDYRSQALTDLNKLEQKVILLNEMLDNVDSERGERFVEGDAYDQVSQILVAARPKLQKWISDAETDDPESLDTFLQINDQINSVITRYEAFKKGDFTVASNPIPTELSNSRGLSLIDLDDEPLPTTTAAGGNDLAGLFSTPSAPVPTAPVGQAPPLISPFSTNTPMVHVNVMGTSMGVPTPMGMGTPMGVGTPMFMQPQPQTYAPTPLTHNGARNTGMGMVGSMTPPHQSATPPASIMLPNTPGPNYFGAGGHHARGPVIAVAGMGSSMGGSAAPGLGVGMGAAPYAPSPPITQPQQQQQHQPAPSSTTAQQGKDPFADLAGLF</sequence>
<evidence type="ECO:0000259" key="7">
    <source>
        <dbReference type="PROSITE" id="PS50179"/>
    </source>
</evidence>
<dbReference type="HOGENOM" id="CLU_017092_1_0_1"/>
<evidence type="ECO:0000256" key="4">
    <source>
        <dbReference type="ARBA" id="ARBA00023034"/>
    </source>
</evidence>
<evidence type="ECO:0000256" key="5">
    <source>
        <dbReference type="ARBA" id="ARBA00053552"/>
    </source>
</evidence>
<dbReference type="PROSITE" id="PS50179">
    <property type="entry name" value="VHS"/>
    <property type="match status" value="1"/>
</dbReference>
<keyword evidence="2" id="KW-0813">Transport</keyword>
<dbReference type="InterPro" id="IPR038425">
    <property type="entry name" value="GAT_sf"/>
</dbReference>
<dbReference type="AlphaFoldDB" id="A0A0C9Y0L2"/>
<dbReference type="CDD" id="cd14235">
    <property type="entry name" value="GAT_GGA_fungi"/>
    <property type="match status" value="1"/>
</dbReference>
<evidence type="ECO:0000256" key="6">
    <source>
        <dbReference type="SAM" id="MobiDB-lite"/>
    </source>
</evidence>
<dbReference type="InterPro" id="IPR008942">
    <property type="entry name" value="ENTH_VHS"/>
</dbReference>
<dbReference type="Pfam" id="PF00790">
    <property type="entry name" value="VHS"/>
    <property type="match status" value="1"/>
</dbReference>
<dbReference type="SMART" id="SM00288">
    <property type="entry name" value="VHS"/>
    <property type="match status" value="1"/>
</dbReference>
<accession>A0A0C9Y0L2</accession>
<dbReference type="Gene3D" id="1.20.58.160">
    <property type="match status" value="1"/>
</dbReference>
<keyword evidence="3" id="KW-0653">Protein transport</keyword>
<evidence type="ECO:0000313" key="9">
    <source>
        <dbReference type="EMBL" id="KIK01588.1"/>
    </source>
</evidence>
<feature type="region of interest" description="Disordered" evidence="6">
    <location>
        <begin position="503"/>
        <end position="545"/>
    </location>
</feature>
<dbReference type="GO" id="GO:0006895">
    <property type="term" value="P:Golgi to endosome transport"/>
    <property type="evidence" value="ECO:0007669"/>
    <property type="project" value="UniProtKB-ARBA"/>
</dbReference>
<organism evidence="9 10">
    <name type="scientific">Laccaria amethystina LaAM-08-1</name>
    <dbReference type="NCBI Taxonomy" id="1095629"/>
    <lineage>
        <taxon>Eukaryota</taxon>
        <taxon>Fungi</taxon>
        <taxon>Dikarya</taxon>
        <taxon>Basidiomycota</taxon>
        <taxon>Agaricomycotina</taxon>
        <taxon>Agaricomycetes</taxon>
        <taxon>Agaricomycetidae</taxon>
        <taxon>Agaricales</taxon>
        <taxon>Agaricineae</taxon>
        <taxon>Hydnangiaceae</taxon>
        <taxon>Laccaria</taxon>
    </lineage>
</organism>
<dbReference type="GO" id="GO:0043130">
    <property type="term" value="F:ubiquitin binding"/>
    <property type="evidence" value="ECO:0007669"/>
    <property type="project" value="InterPro"/>
</dbReference>
<dbReference type="STRING" id="1095629.A0A0C9Y0L2"/>
<name>A0A0C9Y0L2_9AGAR</name>
<dbReference type="PROSITE" id="PS50909">
    <property type="entry name" value="GAT"/>
    <property type="match status" value="1"/>
</dbReference>
<dbReference type="EMBL" id="KN838604">
    <property type="protein sequence ID" value="KIK01588.1"/>
    <property type="molecule type" value="Genomic_DNA"/>
</dbReference>
<gene>
    <name evidence="9" type="ORF">K443DRAFT_678257</name>
</gene>
<dbReference type="GO" id="GO:0035091">
    <property type="term" value="F:phosphatidylinositol binding"/>
    <property type="evidence" value="ECO:0007669"/>
    <property type="project" value="InterPro"/>
</dbReference>
<dbReference type="GO" id="GO:0005802">
    <property type="term" value="C:trans-Golgi network"/>
    <property type="evidence" value="ECO:0007669"/>
    <property type="project" value="TreeGrafter"/>
</dbReference>